<dbReference type="SMART" id="SM00363">
    <property type="entry name" value="S4"/>
    <property type="match status" value="1"/>
</dbReference>
<dbReference type="RefSeq" id="WP_164365101.1">
    <property type="nucleotide sequence ID" value="NZ_CP066776.1"/>
</dbReference>
<dbReference type="GO" id="GO:0120159">
    <property type="term" value="F:rRNA pseudouridine synthase activity"/>
    <property type="evidence" value="ECO:0007669"/>
    <property type="project" value="UniProtKB-ARBA"/>
</dbReference>
<organism evidence="6 7">
    <name type="scientific">Sulfuriroseicoccus oceanibius</name>
    <dbReference type="NCBI Taxonomy" id="2707525"/>
    <lineage>
        <taxon>Bacteria</taxon>
        <taxon>Pseudomonadati</taxon>
        <taxon>Verrucomicrobiota</taxon>
        <taxon>Verrucomicrobiia</taxon>
        <taxon>Verrucomicrobiales</taxon>
        <taxon>Verrucomicrobiaceae</taxon>
        <taxon>Sulfuriroseicoccus</taxon>
    </lineage>
</organism>
<dbReference type="InterPro" id="IPR020094">
    <property type="entry name" value="TruA/RsuA/RluB/E/F_N"/>
</dbReference>
<dbReference type="NCBIfam" id="TIGR00093">
    <property type="entry name" value="pseudouridine synthase"/>
    <property type="match status" value="1"/>
</dbReference>
<dbReference type="GO" id="GO:0000455">
    <property type="term" value="P:enzyme-directed rRNA pseudouridine synthesis"/>
    <property type="evidence" value="ECO:0007669"/>
    <property type="project" value="UniProtKB-ARBA"/>
</dbReference>
<reference evidence="6 7" key="1">
    <citation type="submission" date="2020-12" db="EMBL/GenBank/DDBJ databases">
        <title>Sulforoseuscoccus oceanibium gen. nov., sp. nov., a representative of the phylum Verrucomicrobia with special cytoplasmic membrane, and proposal of Sulforoseuscoccusaceae fam. nov.</title>
        <authorList>
            <person name="Xi F."/>
        </authorList>
    </citation>
    <scope>NUCLEOTIDE SEQUENCE [LARGE SCALE GENOMIC DNA]</scope>
    <source>
        <strain evidence="6 7">T37</strain>
    </source>
</reference>
<dbReference type="EC" id="5.4.99.-" evidence="4"/>
<dbReference type="AlphaFoldDB" id="A0A6B3L4Y7"/>
<dbReference type="KEGG" id="soa:G3M56_011130"/>
<dbReference type="InterPro" id="IPR018496">
    <property type="entry name" value="PsdUridine_synth_RsuA/RluB_CS"/>
</dbReference>
<keyword evidence="3" id="KW-0694">RNA-binding</keyword>
<gene>
    <name evidence="6" type="ORF">G3M56_011130</name>
</gene>
<keyword evidence="7" id="KW-1185">Reference proteome</keyword>
<evidence type="ECO:0000256" key="2">
    <source>
        <dbReference type="ARBA" id="ARBA00023235"/>
    </source>
</evidence>
<sequence length="245" mass="27563">MTNEAKSSDGTRLNRYLASCGLGSRRSCEELITSGRVAINDLQVKGLGQRVLPSDTVTVDGALVTPEREMTLALHKPTKCVTTRNDPQQRQTVYDLLPKEYRNLHHVGRLDRESEGLLILTNSGDLAQKLTHPSTKVEKEYLVQTDRVFDMRDRSAFIKGIELEEGIGKAVAVQALAPRLVRVVLQQGMKRQIRLMFAAKGYAVKRLIRTRVGSYELGNIKAGKWRRLTEQDIRQLQTNPTGRPE</sequence>
<dbReference type="InterPro" id="IPR020103">
    <property type="entry name" value="PsdUridine_synth_cat_dom_sf"/>
</dbReference>
<comment type="similarity">
    <text evidence="1 4">Belongs to the pseudouridine synthase RsuA family.</text>
</comment>
<dbReference type="InterPro" id="IPR036986">
    <property type="entry name" value="S4_RNA-bd_sf"/>
</dbReference>
<proteinExistence type="inferred from homology"/>
<dbReference type="PANTHER" id="PTHR47683:SF2">
    <property type="entry name" value="RNA-BINDING S4 DOMAIN-CONTAINING PROTEIN"/>
    <property type="match status" value="1"/>
</dbReference>
<dbReference type="Gene3D" id="3.30.70.1560">
    <property type="entry name" value="Alpha-L RNA-binding motif"/>
    <property type="match status" value="1"/>
</dbReference>
<protein>
    <recommendedName>
        <fullName evidence="4">Pseudouridine synthase</fullName>
        <ecNumber evidence="4">5.4.99.-</ecNumber>
    </recommendedName>
</protein>
<dbReference type="InterPro" id="IPR006145">
    <property type="entry name" value="PsdUridine_synth_RsuA/RluA"/>
</dbReference>
<dbReference type="PANTHER" id="PTHR47683">
    <property type="entry name" value="PSEUDOURIDINE SYNTHASE FAMILY PROTEIN-RELATED"/>
    <property type="match status" value="1"/>
</dbReference>
<dbReference type="InterPro" id="IPR002942">
    <property type="entry name" value="S4_RNA-bd"/>
</dbReference>
<dbReference type="InterPro" id="IPR000748">
    <property type="entry name" value="PsdUridine_synth_RsuA/RluB/E/F"/>
</dbReference>
<dbReference type="EMBL" id="CP066776">
    <property type="protein sequence ID" value="QQL44433.1"/>
    <property type="molecule type" value="Genomic_DNA"/>
</dbReference>
<dbReference type="CDD" id="cd00165">
    <property type="entry name" value="S4"/>
    <property type="match status" value="1"/>
</dbReference>
<dbReference type="Gene3D" id="3.30.70.580">
    <property type="entry name" value="Pseudouridine synthase I, catalytic domain, N-terminal subdomain"/>
    <property type="match status" value="1"/>
</dbReference>
<dbReference type="PROSITE" id="PS01149">
    <property type="entry name" value="PSI_RSU"/>
    <property type="match status" value="1"/>
</dbReference>
<dbReference type="InterPro" id="IPR042092">
    <property type="entry name" value="PsdUridine_s_RsuA/RluB/E/F_cat"/>
</dbReference>
<dbReference type="PROSITE" id="PS50889">
    <property type="entry name" value="S4"/>
    <property type="match status" value="1"/>
</dbReference>
<keyword evidence="2 4" id="KW-0413">Isomerase</keyword>
<accession>A0A6B3L4Y7</accession>
<evidence type="ECO:0000313" key="7">
    <source>
        <dbReference type="Proteomes" id="UP000475117"/>
    </source>
</evidence>
<dbReference type="Pfam" id="PF00849">
    <property type="entry name" value="PseudoU_synth_2"/>
    <property type="match status" value="1"/>
</dbReference>
<dbReference type="CDD" id="cd02870">
    <property type="entry name" value="PseudoU_synth_RsuA_like"/>
    <property type="match status" value="1"/>
</dbReference>
<dbReference type="Proteomes" id="UP000475117">
    <property type="component" value="Chromosome"/>
</dbReference>
<dbReference type="SUPFAM" id="SSF55120">
    <property type="entry name" value="Pseudouridine synthase"/>
    <property type="match status" value="1"/>
</dbReference>
<dbReference type="InterPro" id="IPR050343">
    <property type="entry name" value="RsuA_PseudoU_synthase"/>
</dbReference>
<dbReference type="Pfam" id="PF01479">
    <property type="entry name" value="S4"/>
    <property type="match status" value="1"/>
</dbReference>
<dbReference type="SUPFAM" id="SSF55174">
    <property type="entry name" value="Alpha-L RNA-binding motif"/>
    <property type="match status" value="1"/>
</dbReference>
<evidence type="ECO:0000259" key="5">
    <source>
        <dbReference type="SMART" id="SM00363"/>
    </source>
</evidence>
<dbReference type="GO" id="GO:0003723">
    <property type="term" value="F:RNA binding"/>
    <property type="evidence" value="ECO:0007669"/>
    <property type="project" value="UniProtKB-KW"/>
</dbReference>
<name>A0A6B3L4Y7_9BACT</name>
<evidence type="ECO:0000256" key="4">
    <source>
        <dbReference type="RuleBase" id="RU003887"/>
    </source>
</evidence>
<dbReference type="Gene3D" id="3.10.290.10">
    <property type="entry name" value="RNA-binding S4 domain"/>
    <property type="match status" value="1"/>
</dbReference>
<dbReference type="FunFam" id="3.10.290.10:FF:000003">
    <property type="entry name" value="Pseudouridine synthase"/>
    <property type="match status" value="1"/>
</dbReference>
<evidence type="ECO:0000256" key="1">
    <source>
        <dbReference type="ARBA" id="ARBA00008348"/>
    </source>
</evidence>
<evidence type="ECO:0000256" key="3">
    <source>
        <dbReference type="PROSITE-ProRule" id="PRU00182"/>
    </source>
</evidence>
<evidence type="ECO:0000313" key="6">
    <source>
        <dbReference type="EMBL" id="QQL44433.1"/>
    </source>
</evidence>
<feature type="domain" description="RNA-binding S4" evidence="5">
    <location>
        <begin position="11"/>
        <end position="69"/>
    </location>
</feature>